<keyword evidence="2" id="KW-1185">Reference proteome</keyword>
<sequence length="106" mass="11450">MILELTPRGKKLAAQHGFRKKTSREVGETGLGKVRGVRGSLGDPATHGSQPWRWYLLTEDAAVLVCGSGARIMSSRGSYGCRGGNNFEALYPWSGDFPATTHGGQW</sequence>
<dbReference type="Proteomes" id="UP001187192">
    <property type="component" value="Unassembled WGS sequence"/>
</dbReference>
<evidence type="ECO:0000313" key="1">
    <source>
        <dbReference type="EMBL" id="GMN48520.1"/>
    </source>
</evidence>
<proteinExistence type="predicted"/>
<dbReference type="EMBL" id="BTGU01000028">
    <property type="protein sequence ID" value="GMN48520.1"/>
    <property type="molecule type" value="Genomic_DNA"/>
</dbReference>
<accession>A0AA88D8K5</accession>
<organism evidence="1 2">
    <name type="scientific">Ficus carica</name>
    <name type="common">Common fig</name>
    <dbReference type="NCBI Taxonomy" id="3494"/>
    <lineage>
        <taxon>Eukaryota</taxon>
        <taxon>Viridiplantae</taxon>
        <taxon>Streptophyta</taxon>
        <taxon>Embryophyta</taxon>
        <taxon>Tracheophyta</taxon>
        <taxon>Spermatophyta</taxon>
        <taxon>Magnoliopsida</taxon>
        <taxon>eudicotyledons</taxon>
        <taxon>Gunneridae</taxon>
        <taxon>Pentapetalae</taxon>
        <taxon>rosids</taxon>
        <taxon>fabids</taxon>
        <taxon>Rosales</taxon>
        <taxon>Moraceae</taxon>
        <taxon>Ficeae</taxon>
        <taxon>Ficus</taxon>
    </lineage>
</organism>
<reference evidence="1" key="1">
    <citation type="submission" date="2023-07" db="EMBL/GenBank/DDBJ databases">
        <title>draft genome sequence of fig (Ficus carica).</title>
        <authorList>
            <person name="Takahashi T."/>
            <person name="Nishimura K."/>
        </authorList>
    </citation>
    <scope>NUCLEOTIDE SEQUENCE</scope>
</reference>
<comment type="caution">
    <text evidence="1">The sequence shown here is derived from an EMBL/GenBank/DDBJ whole genome shotgun (WGS) entry which is preliminary data.</text>
</comment>
<evidence type="ECO:0000313" key="2">
    <source>
        <dbReference type="Proteomes" id="UP001187192"/>
    </source>
</evidence>
<gene>
    <name evidence="1" type="ORF">TIFTF001_017687</name>
</gene>
<name>A0AA88D8K5_FICCA</name>
<dbReference type="AlphaFoldDB" id="A0AA88D8K5"/>
<protein>
    <submittedName>
        <fullName evidence="1">Uncharacterized protein</fullName>
    </submittedName>
</protein>